<dbReference type="EMBL" id="AB274783">
    <property type="protein sequence ID" value="BAF49087.1"/>
    <property type="molecule type" value="Genomic_DNA"/>
</dbReference>
<feature type="transmembrane region" description="Helical" evidence="1">
    <location>
        <begin position="90"/>
        <end position="107"/>
    </location>
</feature>
<dbReference type="Gene3D" id="3.60.10.10">
    <property type="entry name" value="Endonuclease/exonuclease/phosphatase"/>
    <property type="match status" value="1"/>
</dbReference>
<dbReference type="InterPro" id="IPR036691">
    <property type="entry name" value="Endo/exonu/phosph_ase_sf"/>
</dbReference>
<keyword evidence="1" id="KW-0472">Membrane</keyword>
<name>A4F269_CAMJU</name>
<organism evidence="2">
    <name type="scientific">Campylobacter jejuni</name>
    <dbReference type="NCBI Taxonomy" id="197"/>
    <lineage>
        <taxon>Bacteria</taxon>
        <taxon>Pseudomonadati</taxon>
        <taxon>Campylobacterota</taxon>
        <taxon>Epsilonproteobacteria</taxon>
        <taxon>Campylobacterales</taxon>
        <taxon>Campylobacteraceae</taxon>
        <taxon>Campylobacter</taxon>
    </lineage>
</organism>
<proteinExistence type="predicted"/>
<accession>A4F269</accession>
<keyword evidence="1" id="KW-0812">Transmembrane</keyword>
<gene>
    <name evidence="2" type="primary">cdtC</name>
</gene>
<evidence type="ECO:0000256" key="1">
    <source>
        <dbReference type="SAM" id="Phobius"/>
    </source>
</evidence>
<dbReference type="AlphaFoldDB" id="A4F269"/>
<protein>
    <submittedName>
        <fullName evidence="2">Cytolethal distending toxin C</fullName>
    </submittedName>
</protein>
<reference evidence="2" key="1">
    <citation type="journal article" date="2007" name="Microb. Pathog.">
        <title>Comparative analysis of cytolethal distending toxin (cdt) genes among Campylobacter jejuni, C. coli and C. fetus strains.</title>
        <authorList>
            <person name="Asakura M."/>
            <person name="Samosornsuk W."/>
            <person name="Taguchi M."/>
            <person name="Kobayashi K."/>
            <person name="Misawa N."/>
            <person name="Kusumoto M."/>
            <person name="Nishimura K."/>
            <person name="Matsuhisa A."/>
            <person name="Yamasaki S."/>
        </authorList>
    </citation>
    <scope>NUCLEOTIDE SEQUENCE</scope>
    <source>
        <strain evidence="2">ATCC 33560</strain>
    </source>
</reference>
<evidence type="ECO:0000313" key="2">
    <source>
        <dbReference type="EMBL" id="BAF49087.1"/>
    </source>
</evidence>
<sequence length="144" mass="16309">MSQVNWMIAEDFNRDPSTITSTADRELANRIRVVFPTSATQASGRTLDYAIIGNSNRQQTYTPPPLAAILMLASLRSFSVNFRTFNMKKIITLFFMFITLTFATPTGDLKDFTEMVSIRSLETGIFLSAFRDTSKDPIDQNLEY</sequence>
<keyword evidence="1" id="KW-1133">Transmembrane helix</keyword>